<keyword evidence="2" id="KW-0645">Protease</keyword>
<dbReference type="CDD" id="cd09274">
    <property type="entry name" value="RNase_HI_RT_Ty3"/>
    <property type="match status" value="1"/>
</dbReference>
<evidence type="ECO:0000313" key="12">
    <source>
        <dbReference type="EMBL" id="GBN11519.1"/>
    </source>
</evidence>
<dbReference type="Pfam" id="PF17917">
    <property type="entry name" value="RT_RNaseH"/>
    <property type="match status" value="1"/>
</dbReference>
<feature type="domain" description="Integrase catalytic" evidence="11">
    <location>
        <begin position="392"/>
        <end position="551"/>
    </location>
</feature>
<dbReference type="InterPro" id="IPR043502">
    <property type="entry name" value="DNA/RNA_pol_sf"/>
</dbReference>
<evidence type="ECO:0000256" key="3">
    <source>
        <dbReference type="ARBA" id="ARBA00022679"/>
    </source>
</evidence>
<dbReference type="EC" id="2.7.7.49" evidence="1"/>
<keyword evidence="3" id="KW-0808">Transferase</keyword>
<dbReference type="InterPro" id="IPR050951">
    <property type="entry name" value="Retrovirus_Pol_polyprotein"/>
</dbReference>
<dbReference type="PROSITE" id="PS50994">
    <property type="entry name" value="INTEGRASE"/>
    <property type="match status" value="1"/>
</dbReference>
<dbReference type="InterPro" id="IPR043128">
    <property type="entry name" value="Rev_trsase/Diguanyl_cyclase"/>
</dbReference>
<dbReference type="SUPFAM" id="SSF56672">
    <property type="entry name" value="DNA/RNA polymerases"/>
    <property type="match status" value="1"/>
</dbReference>
<dbReference type="CDD" id="cd01647">
    <property type="entry name" value="RT_LTR"/>
    <property type="match status" value="1"/>
</dbReference>
<name>A0A4Y2LAV1_ARAVE</name>
<dbReference type="FunFam" id="3.10.10.10:FF:000007">
    <property type="entry name" value="Retrovirus-related Pol polyprotein from transposon 17.6-like Protein"/>
    <property type="match status" value="1"/>
</dbReference>
<dbReference type="PANTHER" id="PTHR37984:SF5">
    <property type="entry name" value="PROTEIN NYNRIN-LIKE"/>
    <property type="match status" value="1"/>
</dbReference>
<keyword evidence="6" id="KW-0255">Endonuclease</keyword>
<dbReference type="InterPro" id="IPR041373">
    <property type="entry name" value="RT_RNaseH"/>
</dbReference>
<evidence type="ECO:0000256" key="9">
    <source>
        <dbReference type="SAM" id="MobiDB-lite"/>
    </source>
</evidence>
<dbReference type="Gene3D" id="3.10.10.10">
    <property type="entry name" value="HIV Type 1 Reverse Transcriptase, subunit A, domain 1"/>
    <property type="match status" value="1"/>
</dbReference>
<dbReference type="OrthoDB" id="6418967at2759"/>
<dbReference type="PANTHER" id="PTHR37984">
    <property type="entry name" value="PROTEIN CBG26694"/>
    <property type="match status" value="1"/>
</dbReference>
<dbReference type="PROSITE" id="PS50878">
    <property type="entry name" value="RT_POL"/>
    <property type="match status" value="1"/>
</dbReference>
<dbReference type="InterPro" id="IPR000477">
    <property type="entry name" value="RT_dom"/>
</dbReference>
<gene>
    <name evidence="12" type="primary">pol_3330</name>
    <name evidence="12" type="ORF">AVEN_10312_1</name>
</gene>
<dbReference type="InterPro" id="IPR001584">
    <property type="entry name" value="Integrase_cat-core"/>
</dbReference>
<dbReference type="GO" id="GO:0006508">
    <property type="term" value="P:proteolysis"/>
    <property type="evidence" value="ECO:0007669"/>
    <property type="project" value="UniProtKB-KW"/>
</dbReference>
<evidence type="ECO:0000256" key="2">
    <source>
        <dbReference type="ARBA" id="ARBA00022670"/>
    </source>
</evidence>
<dbReference type="InterPro" id="IPR036397">
    <property type="entry name" value="RNaseH_sf"/>
</dbReference>
<dbReference type="InterPro" id="IPR012337">
    <property type="entry name" value="RNaseH-like_sf"/>
</dbReference>
<evidence type="ECO:0000256" key="7">
    <source>
        <dbReference type="ARBA" id="ARBA00022801"/>
    </source>
</evidence>
<dbReference type="GO" id="GO:0003964">
    <property type="term" value="F:RNA-directed DNA polymerase activity"/>
    <property type="evidence" value="ECO:0007669"/>
    <property type="project" value="UniProtKB-KW"/>
</dbReference>
<dbReference type="SUPFAM" id="SSF53098">
    <property type="entry name" value="Ribonuclease H-like"/>
    <property type="match status" value="1"/>
</dbReference>
<comment type="caution">
    <text evidence="12">The sequence shown here is derived from an EMBL/GenBank/DDBJ whole genome shotgun (WGS) entry which is preliminary data.</text>
</comment>
<dbReference type="Pfam" id="PF00078">
    <property type="entry name" value="RVT_1"/>
    <property type="match status" value="1"/>
</dbReference>
<organism evidence="12 13">
    <name type="scientific">Araneus ventricosus</name>
    <name type="common">Orbweaver spider</name>
    <name type="synonym">Epeira ventricosa</name>
    <dbReference type="NCBI Taxonomy" id="182803"/>
    <lineage>
        <taxon>Eukaryota</taxon>
        <taxon>Metazoa</taxon>
        <taxon>Ecdysozoa</taxon>
        <taxon>Arthropoda</taxon>
        <taxon>Chelicerata</taxon>
        <taxon>Arachnida</taxon>
        <taxon>Araneae</taxon>
        <taxon>Araneomorphae</taxon>
        <taxon>Entelegynae</taxon>
        <taxon>Araneoidea</taxon>
        <taxon>Araneidae</taxon>
        <taxon>Araneus</taxon>
    </lineage>
</organism>
<dbReference type="FunFam" id="3.10.20.370:FF:000001">
    <property type="entry name" value="Retrovirus-related Pol polyprotein from transposon 17.6-like protein"/>
    <property type="match status" value="1"/>
</dbReference>
<feature type="region of interest" description="Disordered" evidence="9">
    <location>
        <begin position="677"/>
        <end position="736"/>
    </location>
</feature>
<keyword evidence="8" id="KW-0695">RNA-directed DNA polymerase</keyword>
<dbReference type="FunFam" id="3.30.420.10:FF:000032">
    <property type="entry name" value="Retrovirus-related Pol polyprotein from transposon 297-like Protein"/>
    <property type="match status" value="1"/>
</dbReference>
<evidence type="ECO:0000259" key="10">
    <source>
        <dbReference type="PROSITE" id="PS50878"/>
    </source>
</evidence>
<protein>
    <recommendedName>
        <fullName evidence="1">RNA-directed DNA polymerase</fullName>
        <ecNumber evidence="1">2.7.7.49</ecNumber>
    </recommendedName>
</protein>
<dbReference type="GO" id="GO:0015074">
    <property type="term" value="P:DNA integration"/>
    <property type="evidence" value="ECO:0007669"/>
    <property type="project" value="InterPro"/>
</dbReference>
<dbReference type="Gene3D" id="3.30.70.270">
    <property type="match status" value="2"/>
</dbReference>
<evidence type="ECO:0000256" key="8">
    <source>
        <dbReference type="ARBA" id="ARBA00022918"/>
    </source>
</evidence>
<dbReference type="AlphaFoldDB" id="A0A4Y2LAV1"/>
<evidence type="ECO:0000256" key="4">
    <source>
        <dbReference type="ARBA" id="ARBA00022695"/>
    </source>
</evidence>
<dbReference type="Gene3D" id="3.30.420.10">
    <property type="entry name" value="Ribonuclease H-like superfamily/Ribonuclease H"/>
    <property type="match status" value="1"/>
</dbReference>
<keyword evidence="13" id="KW-1185">Reference proteome</keyword>
<proteinExistence type="predicted"/>
<dbReference type="Gene3D" id="3.10.20.370">
    <property type="match status" value="1"/>
</dbReference>
<dbReference type="FunFam" id="3.30.70.270:FF:000020">
    <property type="entry name" value="Transposon Tf2-6 polyprotein-like Protein"/>
    <property type="match status" value="1"/>
</dbReference>
<dbReference type="EMBL" id="BGPR01117987">
    <property type="protein sequence ID" value="GBN11519.1"/>
    <property type="molecule type" value="Genomic_DNA"/>
</dbReference>
<evidence type="ECO:0000313" key="13">
    <source>
        <dbReference type="Proteomes" id="UP000499080"/>
    </source>
</evidence>
<accession>A0A4Y2LAV1</accession>
<dbReference type="GO" id="GO:0042575">
    <property type="term" value="C:DNA polymerase complex"/>
    <property type="evidence" value="ECO:0007669"/>
    <property type="project" value="UniProtKB-ARBA"/>
</dbReference>
<keyword evidence="4" id="KW-0548">Nucleotidyltransferase</keyword>
<feature type="domain" description="Reverse transcriptase" evidence="10">
    <location>
        <begin position="2"/>
        <end position="181"/>
    </location>
</feature>
<dbReference type="GO" id="GO:0008233">
    <property type="term" value="F:peptidase activity"/>
    <property type="evidence" value="ECO:0007669"/>
    <property type="project" value="UniProtKB-KW"/>
</dbReference>
<keyword evidence="5" id="KW-0540">Nuclease</keyword>
<keyword evidence="7" id="KW-0378">Hydrolase</keyword>
<evidence type="ECO:0000259" key="11">
    <source>
        <dbReference type="PROSITE" id="PS50994"/>
    </source>
</evidence>
<sequence>MLQLDIIEHSESPWSSPVVLVKKKNGTWRFCVDYRRLNKITKKDVYPLPRIDDALDSLSGASLFSTMDLKSGYWQIEVDERDREKTAFITPDGLYQFKVMPFGLCDAPATFERMMDSLLKGMKWKHCLCYLDDVIVYAATFEDYLRRLRMVLQCIQTAGLTLNHENCFFGQSRLKILGHLVDKDGIHPDPGKVEAIQEFPTPKSISQVRSFLGICSYYRRFVHKFADIARPLHELLKQDVKFEWKDDHQLAFARLKSLLTKDPVLGFFIPGDKTLIHTDASGYGIGAVLVQIQCGLEKPIAYASRSLTPSEKNYSTTEKECLAVIWAISKFRPYIFGRPFTVITDHHSLCWLANLKDPSGRLARWALRLQEYDVDIVFKSGRRHQDADCLSRNPLPKIEEETSEDIPFLNTITNFKEEQSKDPKVADIREEMALPSGEAVEIAKFLVEDVILKHGSPREIISDRGRSFLSNLVKEVNNLFMTYHLLTTAYHPQTNGLTERLNKTLADMLAMYVDVDQKNWDNILPFVTFAYNSAKQETTGFSPFFLVHGRDVDTPLDAILPFIPDESAYDYVQNLMTKAEEARQLAKIHLTKAQDKDKSRYDERHRTVSYKEGDLVWIFTPIRKVGLSEKLLKRYFGPYRVTKKLSDVTYEVEPCDSMRSKRRLTDVVHVLRMKPYNDPDLQMENTTRDDSPTQPIADSDQRTFDQVYLGPVTRNRSKQNQRVAVSCKEGEMSRSG</sequence>
<evidence type="ECO:0000256" key="6">
    <source>
        <dbReference type="ARBA" id="ARBA00022759"/>
    </source>
</evidence>
<dbReference type="GO" id="GO:0003676">
    <property type="term" value="F:nucleic acid binding"/>
    <property type="evidence" value="ECO:0007669"/>
    <property type="project" value="InterPro"/>
</dbReference>
<dbReference type="Pfam" id="PF22938">
    <property type="entry name" value="Integrase_p58_C"/>
    <property type="match status" value="1"/>
</dbReference>
<reference evidence="12 13" key="1">
    <citation type="journal article" date="2019" name="Sci. Rep.">
        <title>Orb-weaving spider Araneus ventricosus genome elucidates the spidroin gene catalogue.</title>
        <authorList>
            <person name="Kono N."/>
            <person name="Nakamura H."/>
            <person name="Ohtoshi R."/>
            <person name="Moran D.A.P."/>
            <person name="Shinohara A."/>
            <person name="Yoshida Y."/>
            <person name="Fujiwara M."/>
            <person name="Mori M."/>
            <person name="Tomita M."/>
            <person name="Arakawa K."/>
        </authorList>
    </citation>
    <scope>NUCLEOTIDE SEQUENCE [LARGE SCALE GENOMIC DNA]</scope>
</reference>
<evidence type="ECO:0000256" key="1">
    <source>
        <dbReference type="ARBA" id="ARBA00012493"/>
    </source>
</evidence>
<evidence type="ECO:0000256" key="5">
    <source>
        <dbReference type="ARBA" id="ARBA00022722"/>
    </source>
</evidence>
<dbReference type="InterPro" id="IPR054465">
    <property type="entry name" value="Integrase_p58-like_C"/>
</dbReference>
<dbReference type="Proteomes" id="UP000499080">
    <property type="component" value="Unassembled WGS sequence"/>
</dbReference>
<dbReference type="GO" id="GO:0004519">
    <property type="term" value="F:endonuclease activity"/>
    <property type="evidence" value="ECO:0007669"/>
    <property type="project" value="UniProtKB-KW"/>
</dbReference>